<keyword evidence="3" id="KW-1185">Reference proteome</keyword>
<protein>
    <recommendedName>
        <fullName evidence="1">KIB1-4 beta-propeller domain-containing protein</fullName>
    </recommendedName>
</protein>
<feature type="domain" description="KIB1-4 beta-propeller" evidence="1">
    <location>
        <begin position="82"/>
        <end position="161"/>
    </location>
</feature>
<name>A0A2G2WL47_CAPBA</name>
<reference evidence="3" key="2">
    <citation type="journal article" date="2017" name="J. Anim. Genet.">
        <title>Multiple reference genome sequences of hot pepper reveal the massive evolution of plant disease resistance genes by retroduplication.</title>
        <authorList>
            <person name="Kim S."/>
            <person name="Park J."/>
            <person name="Yeom S.-I."/>
            <person name="Kim Y.-M."/>
            <person name="Seo E."/>
            <person name="Kim K.-T."/>
            <person name="Kim M.-S."/>
            <person name="Lee J.M."/>
            <person name="Cheong K."/>
            <person name="Shin H.-S."/>
            <person name="Kim S.-B."/>
            <person name="Han K."/>
            <person name="Lee J."/>
            <person name="Park M."/>
            <person name="Lee H.-A."/>
            <person name="Lee H.-Y."/>
            <person name="Lee Y."/>
            <person name="Oh S."/>
            <person name="Lee J.H."/>
            <person name="Choi E."/>
            <person name="Choi E."/>
            <person name="Lee S.E."/>
            <person name="Jeon J."/>
            <person name="Kim H."/>
            <person name="Choi G."/>
            <person name="Song H."/>
            <person name="Lee J."/>
            <person name="Lee S.-C."/>
            <person name="Kwon J.-K."/>
            <person name="Lee H.-Y."/>
            <person name="Koo N."/>
            <person name="Hong Y."/>
            <person name="Kim R.W."/>
            <person name="Kang W.-H."/>
            <person name="Huh J.H."/>
            <person name="Kang B.-C."/>
            <person name="Yang T.-J."/>
            <person name="Lee Y.-H."/>
            <person name="Bennetzen J.L."/>
            <person name="Choi D."/>
        </authorList>
    </citation>
    <scope>NUCLEOTIDE SEQUENCE [LARGE SCALE GENOMIC DNA]</scope>
    <source>
        <strain evidence="3">cv. PBC81</strain>
    </source>
</reference>
<evidence type="ECO:0000313" key="3">
    <source>
        <dbReference type="Proteomes" id="UP000224567"/>
    </source>
</evidence>
<dbReference type="InterPro" id="IPR050942">
    <property type="entry name" value="F-box_BR-signaling"/>
</dbReference>
<gene>
    <name evidence="2" type="ORF">CQW23_15110</name>
</gene>
<dbReference type="PANTHER" id="PTHR44259:SF37">
    <property type="entry name" value="DUF1618 DOMAIN-CONTAINING PROTEIN"/>
    <property type="match status" value="1"/>
</dbReference>
<organism evidence="2 3">
    <name type="scientific">Capsicum baccatum</name>
    <name type="common">Peruvian pepper</name>
    <dbReference type="NCBI Taxonomy" id="33114"/>
    <lineage>
        <taxon>Eukaryota</taxon>
        <taxon>Viridiplantae</taxon>
        <taxon>Streptophyta</taxon>
        <taxon>Embryophyta</taxon>
        <taxon>Tracheophyta</taxon>
        <taxon>Spermatophyta</taxon>
        <taxon>Magnoliopsida</taxon>
        <taxon>eudicotyledons</taxon>
        <taxon>Gunneridae</taxon>
        <taxon>Pentapetalae</taxon>
        <taxon>asterids</taxon>
        <taxon>lamiids</taxon>
        <taxon>Solanales</taxon>
        <taxon>Solanaceae</taxon>
        <taxon>Solanoideae</taxon>
        <taxon>Capsiceae</taxon>
        <taxon>Capsicum</taxon>
    </lineage>
</organism>
<dbReference type="InterPro" id="IPR005174">
    <property type="entry name" value="KIB1-4_b-propeller"/>
</dbReference>
<proteinExistence type="predicted"/>
<dbReference type="OrthoDB" id="642536at2759"/>
<comment type="caution">
    <text evidence="2">The sequence shown here is derived from an EMBL/GenBank/DDBJ whole genome shotgun (WGS) entry which is preliminary data.</text>
</comment>
<dbReference type="PANTHER" id="PTHR44259">
    <property type="entry name" value="OS07G0183000 PROTEIN-RELATED"/>
    <property type="match status" value="1"/>
</dbReference>
<dbReference type="Proteomes" id="UP000224567">
    <property type="component" value="Unassembled WGS sequence"/>
</dbReference>
<dbReference type="EMBL" id="MLFT02000006">
    <property type="protein sequence ID" value="PHT45952.1"/>
    <property type="molecule type" value="Genomic_DNA"/>
</dbReference>
<dbReference type="Pfam" id="PF03478">
    <property type="entry name" value="Beta-prop_KIB1-4"/>
    <property type="match status" value="1"/>
</dbReference>
<dbReference type="AlphaFoldDB" id="A0A2G2WL47"/>
<evidence type="ECO:0000313" key="2">
    <source>
        <dbReference type="EMBL" id="PHT45952.1"/>
    </source>
</evidence>
<evidence type="ECO:0000259" key="1">
    <source>
        <dbReference type="Pfam" id="PF03478"/>
    </source>
</evidence>
<accession>A0A2G2WL47</accession>
<sequence length="194" mass="22609">MTYSSTIVPSSGPTSMQLPWLMLAPENAVSRFCSLWEKDVKEVVVVQAMNTSQFHESLENRPLLTFSLKRLPLHSRIDPDRITHKTMNFNFFKVDFINDHLMNLQYLKDSIGNHAFFVGKKWSFVLSTTEFPELKFYSIYFADDHYDWEHNFGGHDMGIYDYKEDNIIDKIESISPANSWFIPDVDAPDVHANF</sequence>
<reference evidence="2 3" key="1">
    <citation type="journal article" date="2017" name="Genome Biol.">
        <title>New reference genome sequences of hot pepper reveal the massive evolution of plant disease-resistance genes by retroduplication.</title>
        <authorList>
            <person name="Kim S."/>
            <person name="Park J."/>
            <person name="Yeom S.I."/>
            <person name="Kim Y.M."/>
            <person name="Seo E."/>
            <person name="Kim K.T."/>
            <person name="Kim M.S."/>
            <person name="Lee J.M."/>
            <person name="Cheong K."/>
            <person name="Shin H.S."/>
            <person name="Kim S.B."/>
            <person name="Han K."/>
            <person name="Lee J."/>
            <person name="Park M."/>
            <person name="Lee H.A."/>
            <person name="Lee H.Y."/>
            <person name="Lee Y."/>
            <person name="Oh S."/>
            <person name="Lee J.H."/>
            <person name="Choi E."/>
            <person name="Choi E."/>
            <person name="Lee S.E."/>
            <person name="Jeon J."/>
            <person name="Kim H."/>
            <person name="Choi G."/>
            <person name="Song H."/>
            <person name="Lee J."/>
            <person name="Lee S.C."/>
            <person name="Kwon J.K."/>
            <person name="Lee H.Y."/>
            <person name="Koo N."/>
            <person name="Hong Y."/>
            <person name="Kim R.W."/>
            <person name="Kang W.H."/>
            <person name="Huh J.H."/>
            <person name="Kang B.C."/>
            <person name="Yang T.J."/>
            <person name="Lee Y.H."/>
            <person name="Bennetzen J.L."/>
            <person name="Choi D."/>
        </authorList>
    </citation>
    <scope>NUCLEOTIDE SEQUENCE [LARGE SCALE GENOMIC DNA]</scope>
    <source>
        <strain evidence="3">cv. PBC81</strain>
    </source>
</reference>